<dbReference type="Proteomes" id="UP001412067">
    <property type="component" value="Unassembled WGS sequence"/>
</dbReference>
<feature type="region of interest" description="Disordered" evidence="1">
    <location>
        <begin position="29"/>
        <end position="51"/>
    </location>
</feature>
<feature type="compositionally biased region" description="Basic and acidic residues" evidence="1">
    <location>
        <begin position="30"/>
        <end position="42"/>
    </location>
</feature>
<accession>A0ABR2MGR4</accession>
<comment type="caution">
    <text evidence="2">The sequence shown here is derived from an EMBL/GenBank/DDBJ whole genome shotgun (WGS) entry which is preliminary data.</text>
</comment>
<organism evidence="2 3">
    <name type="scientific">Platanthera guangdongensis</name>
    <dbReference type="NCBI Taxonomy" id="2320717"/>
    <lineage>
        <taxon>Eukaryota</taxon>
        <taxon>Viridiplantae</taxon>
        <taxon>Streptophyta</taxon>
        <taxon>Embryophyta</taxon>
        <taxon>Tracheophyta</taxon>
        <taxon>Spermatophyta</taxon>
        <taxon>Magnoliopsida</taxon>
        <taxon>Liliopsida</taxon>
        <taxon>Asparagales</taxon>
        <taxon>Orchidaceae</taxon>
        <taxon>Orchidoideae</taxon>
        <taxon>Orchideae</taxon>
        <taxon>Orchidinae</taxon>
        <taxon>Platanthera</taxon>
    </lineage>
</organism>
<protein>
    <submittedName>
        <fullName evidence="2">Sodium/hydrogen exchanger 6</fullName>
    </submittedName>
</protein>
<name>A0ABR2MGR4_9ASPA</name>
<sequence length="138" mass="15900">MLGSPGGCIFKGKILVFVFRYQSGAKKATGRFDRPSHRRSEQEESDSREESLSFFFCSRRRRLRQTKKKEINFFHSSPSHGKDLKSEKELGSDMNLYALVFGESILNDAMAISLYRTMSSVRTKKPCFIRAAFLYAYC</sequence>
<keyword evidence="3" id="KW-1185">Reference proteome</keyword>
<dbReference type="EMBL" id="JBBWWR010000007">
    <property type="protein sequence ID" value="KAK8963357.1"/>
    <property type="molecule type" value="Genomic_DNA"/>
</dbReference>
<proteinExistence type="predicted"/>
<evidence type="ECO:0000313" key="3">
    <source>
        <dbReference type="Proteomes" id="UP001412067"/>
    </source>
</evidence>
<evidence type="ECO:0000313" key="2">
    <source>
        <dbReference type="EMBL" id="KAK8963357.1"/>
    </source>
</evidence>
<reference evidence="2 3" key="1">
    <citation type="journal article" date="2022" name="Nat. Plants">
        <title>Genomes of leafy and leafless Platanthera orchids illuminate the evolution of mycoheterotrophy.</title>
        <authorList>
            <person name="Li M.H."/>
            <person name="Liu K.W."/>
            <person name="Li Z."/>
            <person name="Lu H.C."/>
            <person name="Ye Q.L."/>
            <person name="Zhang D."/>
            <person name="Wang J.Y."/>
            <person name="Li Y.F."/>
            <person name="Zhong Z.M."/>
            <person name="Liu X."/>
            <person name="Yu X."/>
            <person name="Liu D.K."/>
            <person name="Tu X.D."/>
            <person name="Liu B."/>
            <person name="Hao Y."/>
            <person name="Liao X.Y."/>
            <person name="Jiang Y.T."/>
            <person name="Sun W.H."/>
            <person name="Chen J."/>
            <person name="Chen Y.Q."/>
            <person name="Ai Y."/>
            <person name="Zhai J.W."/>
            <person name="Wu S.S."/>
            <person name="Zhou Z."/>
            <person name="Hsiao Y.Y."/>
            <person name="Wu W.L."/>
            <person name="Chen Y.Y."/>
            <person name="Lin Y.F."/>
            <person name="Hsu J.L."/>
            <person name="Li C.Y."/>
            <person name="Wang Z.W."/>
            <person name="Zhao X."/>
            <person name="Zhong W.Y."/>
            <person name="Ma X.K."/>
            <person name="Ma L."/>
            <person name="Huang J."/>
            <person name="Chen G.Z."/>
            <person name="Huang M.Z."/>
            <person name="Huang L."/>
            <person name="Peng D.H."/>
            <person name="Luo Y.B."/>
            <person name="Zou S.Q."/>
            <person name="Chen S.P."/>
            <person name="Lan S."/>
            <person name="Tsai W.C."/>
            <person name="Van de Peer Y."/>
            <person name="Liu Z.J."/>
        </authorList>
    </citation>
    <scope>NUCLEOTIDE SEQUENCE [LARGE SCALE GENOMIC DNA]</scope>
    <source>
        <strain evidence="2">Lor288</strain>
    </source>
</reference>
<evidence type="ECO:0000256" key="1">
    <source>
        <dbReference type="SAM" id="MobiDB-lite"/>
    </source>
</evidence>
<gene>
    <name evidence="2" type="primary">NHX6</name>
    <name evidence="2" type="ORF">KSP40_PGU018119</name>
</gene>
<dbReference type="Gene3D" id="6.10.140.1330">
    <property type="match status" value="1"/>
</dbReference>